<proteinExistence type="predicted"/>
<evidence type="ECO:0000313" key="2">
    <source>
        <dbReference type="EMBL" id="PQO29510.1"/>
    </source>
</evidence>
<comment type="caution">
    <text evidence="2">The sequence shown here is derived from an EMBL/GenBank/DDBJ whole genome shotgun (WGS) entry which is preliminary data.</text>
</comment>
<dbReference type="EMBL" id="PUHY01000015">
    <property type="protein sequence ID" value="PQO29510.1"/>
    <property type="molecule type" value="Genomic_DNA"/>
</dbReference>
<dbReference type="OrthoDB" id="283665at2"/>
<sequence>MKKSLLVATGLLSVALLCGVVMADKGEDSKYSTEDIMKKAFKGKDALLGKVVKGEADEKESKLFLEMVESLGKNEPHKGSEESWKEKTSALLAAAKATVEKKEGAAEKLKKAANCKACHDEHK</sequence>
<accession>A0A2S8FBL0</accession>
<dbReference type="SUPFAM" id="SSF47175">
    <property type="entry name" value="Cytochromes"/>
    <property type="match status" value="1"/>
</dbReference>
<feature type="signal peptide" evidence="1">
    <location>
        <begin position="1"/>
        <end position="23"/>
    </location>
</feature>
<feature type="chain" id="PRO_5015628728" description="Cytochrome C" evidence="1">
    <location>
        <begin position="24"/>
        <end position="123"/>
    </location>
</feature>
<dbReference type="AlphaFoldDB" id="A0A2S8FBL0"/>
<evidence type="ECO:0008006" key="4">
    <source>
        <dbReference type="Google" id="ProtNLM"/>
    </source>
</evidence>
<name>A0A2S8FBL0_9BACT</name>
<dbReference type="RefSeq" id="WP_105332704.1">
    <property type="nucleotide sequence ID" value="NZ_PUHY01000015.1"/>
</dbReference>
<evidence type="ECO:0000313" key="3">
    <source>
        <dbReference type="Proteomes" id="UP000238322"/>
    </source>
</evidence>
<dbReference type="GO" id="GO:0005506">
    <property type="term" value="F:iron ion binding"/>
    <property type="evidence" value="ECO:0007669"/>
    <property type="project" value="InterPro"/>
</dbReference>
<dbReference type="Proteomes" id="UP000238322">
    <property type="component" value="Unassembled WGS sequence"/>
</dbReference>
<gene>
    <name evidence="2" type="ORF">C5Y83_25960</name>
</gene>
<dbReference type="GO" id="GO:0009055">
    <property type="term" value="F:electron transfer activity"/>
    <property type="evidence" value="ECO:0007669"/>
    <property type="project" value="InterPro"/>
</dbReference>
<keyword evidence="1" id="KW-0732">Signal</keyword>
<dbReference type="GO" id="GO:0020037">
    <property type="term" value="F:heme binding"/>
    <property type="evidence" value="ECO:0007669"/>
    <property type="project" value="InterPro"/>
</dbReference>
<dbReference type="InterPro" id="IPR010980">
    <property type="entry name" value="Cyt_c/b562"/>
</dbReference>
<organism evidence="2 3">
    <name type="scientific">Blastopirellula marina</name>
    <dbReference type="NCBI Taxonomy" id="124"/>
    <lineage>
        <taxon>Bacteria</taxon>
        <taxon>Pseudomonadati</taxon>
        <taxon>Planctomycetota</taxon>
        <taxon>Planctomycetia</taxon>
        <taxon>Pirellulales</taxon>
        <taxon>Pirellulaceae</taxon>
        <taxon>Blastopirellula</taxon>
    </lineage>
</organism>
<evidence type="ECO:0000256" key="1">
    <source>
        <dbReference type="SAM" id="SignalP"/>
    </source>
</evidence>
<reference evidence="2 3" key="1">
    <citation type="submission" date="2018-02" db="EMBL/GenBank/DDBJ databases">
        <title>Comparative genomes isolates from brazilian mangrove.</title>
        <authorList>
            <person name="Araujo J.E."/>
            <person name="Taketani R.G."/>
            <person name="Silva M.C.P."/>
            <person name="Loureco M.V."/>
            <person name="Andreote F.D."/>
        </authorList>
    </citation>
    <scope>NUCLEOTIDE SEQUENCE [LARGE SCALE GENOMIC DNA]</scope>
    <source>
        <strain evidence="2 3">Hex-1 MGV</strain>
    </source>
</reference>
<dbReference type="GO" id="GO:0022900">
    <property type="term" value="P:electron transport chain"/>
    <property type="evidence" value="ECO:0007669"/>
    <property type="project" value="InterPro"/>
</dbReference>
<protein>
    <recommendedName>
        <fullName evidence="4">Cytochrome C</fullName>
    </recommendedName>
</protein>